<dbReference type="RefSeq" id="XP_067767115.1">
    <property type="nucleotide sequence ID" value="XM_067905798.1"/>
</dbReference>
<dbReference type="AlphaFoldDB" id="A0A9P8LYK8"/>
<proteinExistence type="predicted"/>
<feature type="transmembrane region" description="Helical" evidence="1">
    <location>
        <begin position="94"/>
        <end position="110"/>
    </location>
</feature>
<gene>
    <name evidence="2" type="ORF">SS50377_21905</name>
</gene>
<evidence type="ECO:0000256" key="1">
    <source>
        <dbReference type="SAM" id="Phobius"/>
    </source>
</evidence>
<keyword evidence="1" id="KW-1133">Transmembrane helix</keyword>
<keyword evidence="1" id="KW-0812">Transmembrane</keyword>
<dbReference type="Proteomes" id="UP000018208">
    <property type="component" value="Unassembled WGS sequence"/>
</dbReference>
<dbReference type="GeneID" id="94295928"/>
<evidence type="ECO:0000313" key="3">
    <source>
        <dbReference type="Proteomes" id="UP000018208"/>
    </source>
</evidence>
<accession>A0A9P8LYK8</accession>
<feature type="transmembrane region" description="Helical" evidence="1">
    <location>
        <begin position="116"/>
        <end position="133"/>
    </location>
</feature>
<protein>
    <recommendedName>
        <fullName evidence="4">Transmembrane protein</fullName>
    </recommendedName>
</protein>
<comment type="caution">
    <text evidence="2">The sequence shown here is derived from an EMBL/GenBank/DDBJ whole genome shotgun (WGS) entry which is preliminary data.</text>
</comment>
<sequence length="136" mass="15762">MYIIIQQQCICQNVEWGWGCCSRVNRIGGSGGVVGALYCFNEGWLVKVWCLWGYRQRFLFKAVKLSLEHIILQQFSRISRILGFYCCMQNLRDYAVKIIVGTCLGFYYSAMCKNSYMIGIIAQALFSCIYFQIQHC</sequence>
<organism evidence="2 3">
    <name type="scientific">Spironucleus salmonicida</name>
    <dbReference type="NCBI Taxonomy" id="348837"/>
    <lineage>
        <taxon>Eukaryota</taxon>
        <taxon>Metamonada</taxon>
        <taxon>Diplomonadida</taxon>
        <taxon>Hexamitidae</taxon>
        <taxon>Hexamitinae</taxon>
        <taxon>Spironucleus</taxon>
    </lineage>
</organism>
<evidence type="ECO:0000313" key="2">
    <source>
        <dbReference type="EMBL" id="KAH0576342.1"/>
    </source>
</evidence>
<dbReference type="EMBL" id="AUWU02000002">
    <property type="protein sequence ID" value="KAH0576342.1"/>
    <property type="molecule type" value="Genomic_DNA"/>
</dbReference>
<reference evidence="2 3" key="1">
    <citation type="journal article" date="2014" name="PLoS Genet.">
        <title>The Genome of Spironucleus salmonicida Highlights a Fish Pathogen Adapted to Fluctuating Environments.</title>
        <authorList>
            <person name="Xu F."/>
            <person name="Jerlstrom-Hultqvist J."/>
            <person name="Einarsson E."/>
            <person name="Astvaldsson A."/>
            <person name="Svard S.G."/>
            <person name="Andersson J.O."/>
        </authorList>
    </citation>
    <scope>NUCLEOTIDE SEQUENCE [LARGE SCALE GENOMIC DNA]</scope>
    <source>
        <strain evidence="2 3">ATCC 50377</strain>
    </source>
</reference>
<evidence type="ECO:0008006" key="4">
    <source>
        <dbReference type="Google" id="ProtNLM"/>
    </source>
</evidence>
<keyword evidence="1" id="KW-0472">Membrane</keyword>
<name>A0A9P8LYK8_9EUKA</name>
<dbReference type="KEGG" id="ssao:94295928"/>
<keyword evidence="3" id="KW-1185">Reference proteome</keyword>